<gene>
    <name evidence="3" type="ORF">CTHT_0044810</name>
</gene>
<dbReference type="Proteomes" id="UP000008066">
    <property type="component" value="Unassembled WGS sequence"/>
</dbReference>
<evidence type="ECO:0000256" key="1">
    <source>
        <dbReference type="SAM" id="MobiDB-lite"/>
    </source>
</evidence>
<dbReference type="eggNOG" id="ENOG502SK65">
    <property type="taxonomic scope" value="Eukaryota"/>
</dbReference>
<proteinExistence type="predicted"/>
<dbReference type="AlphaFoldDB" id="G0S974"/>
<protein>
    <recommendedName>
        <fullName evidence="2">DUF7924 domain-containing protein</fullName>
    </recommendedName>
</protein>
<dbReference type="InterPro" id="IPR057684">
    <property type="entry name" value="DUF7924"/>
</dbReference>
<dbReference type="PANTHER" id="PTHR42470:SF2">
    <property type="match status" value="1"/>
</dbReference>
<dbReference type="OMA" id="QYERIAW"/>
<dbReference type="EMBL" id="GL988043">
    <property type="protein sequence ID" value="EGS19985.1"/>
    <property type="molecule type" value="Genomic_DNA"/>
</dbReference>
<dbReference type="RefSeq" id="XP_006694870.1">
    <property type="nucleotide sequence ID" value="XM_006694807.1"/>
</dbReference>
<dbReference type="HOGENOM" id="CLU_660564_0_0_1"/>
<feature type="compositionally biased region" description="Basic residues" evidence="1">
    <location>
        <begin position="1"/>
        <end position="15"/>
    </location>
</feature>
<evidence type="ECO:0000313" key="3">
    <source>
        <dbReference type="EMBL" id="EGS19985.1"/>
    </source>
</evidence>
<evidence type="ECO:0000259" key="2">
    <source>
        <dbReference type="Pfam" id="PF25545"/>
    </source>
</evidence>
<feature type="domain" description="DUF7924" evidence="2">
    <location>
        <begin position="159"/>
        <end position="398"/>
    </location>
</feature>
<dbReference type="Pfam" id="PF25545">
    <property type="entry name" value="DUF7924"/>
    <property type="match status" value="1"/>
</dbReference>
<organism evidence="4">
    <name type="scientific">Chaetomium thermophilum (strain DSM 1495 / CBS 144.50 / IMI 039719)</name>
    <name type="common">Thermochaetoides thermophila</name>
    <dbReference type="NCBI Taxonomy" id="759272"/>
    <lineage>
        <taxon>Eukaryota</taxon>
        <taxon>Fungi</taxon>
        <taxon>Dikarya</taxon>
        <taxon>Ascomycota</taxon>
        <taxon>Pezizomycotina</taxon>
        <taxon>Sordariomycetes</taxon>
        <taxon>Sordariomycetidae</taxon>
        <taxon>Sordariales</taxon>
        <taxon>Chaetomiaceae</taxon>
        <taxon>Thermochaetoides</taxon>
    </lineage>
</organism>
<sequence length="416" mass="47512">MRAKSKRVSRRKRRQQPSPPREFDSTNDSDLGRALWAFDESSEAPSRDNSVPPLLKLHIQHDVSPHQINPDYFPPWRRWVIPASAEPSPPAPIPSFSDPRYETFLAVRCNTYLREAPNGIALNCRMLLEKLLSSQHNNSISPQEGEAALHRFFNDRFCITVQQVANKNKEKLFLDIGCLLVPPVERTYIPVDTPSYRTVARLTESVMDSWSSMIPLVPGTVPPRPDYAVGFRREAFTRFQLANLSRFLGSFPAGDQSIFLATYYMCFPFLVCHVAGPDETLDTADRRGAAAAAVSMRAVTELYSLLGMTRLIDRRILAWSVSFDYSTVRVYAHYPVMREGFDPRYHRKLVLSMVYTAAGGDGDEDEERGEERFRRTYWFIKAVYEEWSQKQYERIAWALDRIGVATVPEEGGSDVL</sequence>
<dbReference type="PANTHER" id="PTHR42470">
    <property type="entry name" value="VAST DOMAIN-CONTAINING PROTEIN"/>
    <property type="match status" value="1"/>
</dbReference>
<reference evidence="3 4" key="1">
    <citation type="journal article" date="2011" name="Cell">
        <title>Insight into structure and assembly of the nuclear pore complex by utilizing the genome of a eukaryotic thermophile.</title>
        <authorList>
            <person name="Amlacher S."/>
            <person name="Sarges P."/>
            <person name="Flemming D."/>
            <person name="van Noort V."/>
            <person name="Kunze R."/>
            <person name="Devos D.P."/>
            <person name="Arumugam M."/>
            <person name="Bork P."/>
            <person name="Hurt E."/>
        </authorList>
    </citation>
    <scope>NUCLEOTIDE SEQUENCE [LARGE SCALE GENOMIC DNA]</scope>
    <source>
        <strain evidence="4">DSM 1495 / CBS 144.50 / IMI 039719</strain>
    </source>
</reference>
<keyword evidence="4" id="KW-1185">Reference proteome</keyword>
<dbReference type="GeneID" id="18258519"/>
<evidence type="ECO:0000313" key="4">
    <source>
        <dbReference type="Proteomes" id="UP000008066"/>
    </source>
</evidence>
<feature type="region of interest" description="Disordered" evidence="1">
    <location>
        <begin position="1"/>
        <end position="29"/>
    </location>
</feature>
<accession>G0S974</accession>
<name>G0S974_CHATD</name>
<dbReference type="OrthoDB" id="5132737at2759"/>
<dbReference type="KEGG" id="cthr:CTHT_0044810"/>